<proteinExistence type="predicted"/>
<dbReference type="GeneID" id="35603968"/>
<evidence type="ECO:0000313" key="1">
    <source>
        <dbReference type="EMBL" id="CZT23178.1"/>
    </source>
</evidence>
<accession>A0A2D3VN88</accession>
<sequence>MADPRDVDLARRQRLYNDARFSDVTICFSGNKVHAHKAILPKP</sequence>
<dbReference type="AlphaFoldDB" id="A0A2D3VN88"/>
<gene>
    <name evidence="1" type="ORF">RCC_08888</name>
</gene>
<dbReference type="RefSeq" id="XP_023629902.1">
    <property type="nucleotide sequence ID" value="XM_023774134.1"/>
</dbReference>
<protein>
    <recommendedName>
        <fullName evidence="3">BTB domain-containing protein</fullName>
    </recommendedName>
</protein>
<dbReference type="InterPro" id="IPR011333">
    <property type="entry name" value="SKP1/BTB/POZ_sf"/>
</dbReference>
<name>A0A2D3VN88_9PEZI</name>
<organism evidence="1 2">
    <name type="scientific">Ramularia collo-cygni</name>
    <dbReference type="NCBI Taxonomy" id="112498"/>
    <lineage>
        <taxon>Eukaryota</taxon>
        <taxon>Fungi</taxon>
        <taxon>Dikarya</taxon>
        <taxon>Ascomycota</taxon>
        <taxon>Pezizomycotina</taxon>
        <taxon>Dothideomycetes</taxon>
        <taxon>Dothideomycetidae</taxon>
        <taxon>Mycosphaerellales</taxon>
        <taxon>Mycosphaerellaceae</taxon>
        <taxon>Ramularia</taxon>
    </lineage>
</organism>
<dbReference type="Gene3D" id="3.30.710.10">
    <property type="entry name" value="Potassium Channel Kv1.1, Chain A"/>
    <property type="match status" value="1"/>
</dbReference>
<dbReference type="EMBL" id="FJUY01000015">
    <property type="protein sequence ID" value="CZT23178.1"/>
    <property type="molecule type" value="Genomic_DNA"/>
</dbReference>
<dbReference type="Proteomes" id="UP000225277">
    <property type="component" value="Unassembled WGS sequence"/>
</dbReference>
<dbReference type="OrthoDB" id="6359816at2759"/>
<reference evidence="1 2" key="1">
    <citation type="submission" date="2016-03" db="EMBL/GenBank/DDBJ databases">
        <authorList>
            <person name="Ploux O."/>
        </authorList>
    </citation>
    <scope>NUCLEOTIDE SEQUENCE [LARGE SCALE GENOMIC DNA]</scope>
    <source>
        <strain evidence="1 2">URUG2</strain>
    </source>
</reference>
<evidence type="ECO:0008006" key="3">
    <source>
        <dbReference type="Google" id="ProtNLM"/>
    </source>
</evidence>
<dbReference type="SUPFAM" id="SSF54695">
    <property type="entry name" value="POZ domain"/>
    <property type="match status" value="1"/>
</dbReference>
<keyword evidence="2" id="KW-1185">Reference proteome</keyword>
<evidence type="ECO:0000313" key="2">
    <source>
        <dbReference type="Proteomes" id="UP000225277"/>
    </source>
</evidence>